<dbReference type="PROSITE" id="PS50005">
    <property type="entry name" value="TPR"/>
    <property type="match status" value="1"/>
</dbReference>
<protein>
    <submittedName>
        <fullName evidence="6">Alpha/beta fold hydrolase</fullName>
    </submittedName>
</protein>
<dbReference type="SUPFAM" id="SSF48452">
    <property type="entry name" value="TPR-like"/>
    <property type="match status" value="1"/>
</dbReference>
<name>A0ABV6Z1H1_UNCC1</name>
<dbReference type="SUPFAM" id="SSF53474">
    <property type="entry name" value="alpha/beta-Hydrolases"/>
    <property type="match status" value="1"/>
</dbReference>
<sequence length="408" mass="45493">MRRKAVFFCLLILSATDLYSQKKESPVSLKVDSGYVEVEGGKLFYEVAGAGETIVLLHDGILHSVVWDEQFPVLAKNHRVVRYDRRGFGKSFNPQTPFSHVDDLNLLFNQLKIDQAIVFGMSAGGGMAIDYTLKYPERIKALVLVGAVVSGYGYSTHFLTRGGHINSLVEYLDPPKFIKYFGWEDPYEIYPENVKAKEKFLSLLEANPLNVNGALGYFAQPPERSAVKFLSEIKVPALILVGEFDIPDVHAHSGVIEAGIPGSKREIIFKSGHLIPLEQPGAFNVSVLRFLNGLEFFDIFNSQGVAAAVQYFHNKRQTEPDIVFFEESEMNALGYHFLQNGKIKDAIEIFKLNTIAYPDSGNVYDSLGEAYLKDGQKDLALKNYEKAVELNPGNSAAKQVIKELKQGK</sequence>
<dbReference type="PRINTS" id="PR00111">
    <property type="entry name" value="ABHYDROLASE"/>
</dbReference>
<dbReference type="InterPro" id="IPR029058">
    <property type="entry name" value="AB_hydrolase_fold"/>
</dbReference>
<accession>A0ABV6Z1H1</accession>
<evidence type="ECO:0000256" key="3">
    <source>
        <dbReference type="ARBA" id="ARBA00022803"/>
    </source>
</evidence>
<dbReference type="SMART" id="SM00028">
    <property type="entry name" value="TPR"/>
    <property type="match status" value="2"/>
</dbReference>
<reference evidence="6 7" key="1">
    <citation type="submission" date="2024-09" db="EMBL/GenBank/DDBJ databases">
        <title>Laminarin stimulates single cell rates of sulfate reduction while oxygen inhibits transcriptomic activity in coastal marine sediment.</title>
        <authorList>
            <person name="Lindsay M."/>
            <person name="Orcutt B."/>
            <person name="Emerson D."/>
            <person name="Stepanauskas R."/>
            <person name="D'Angelo T."/>
        </authorList>
    </citation>
    <scope>NUCLEOTIDE SEQUENCE [LARGE SCALE GENOMIC DNA]</scope>
    <source>
        <strain evidence="6">SAG AM-311-K15</strain>
    </source>
</reference>
<dbReference type="GO" id="GO:0016787">
    <property type="term" value="F:hydrolase activity"/>
    <property type="evidence" value="ECO:0007669"/>
    <property type="project" value="UniProtKB-KW"/>
</dbReference>
<gene>
    <name evidence="6" type="ORF">ACFL27_18985</name>
</gene>
<organism evidence="6 7">
    <name type="scientific">candidate division CSSED10-310 bacterium</name>
    <dbReference type="NCBI Taxonomy" id="2855610"/>
    <lineage>
        <taxon>Bacteria</taxon>
        <taxon>Bacteria division CSSED10-310</taxon>
    </lineage>
</organism>
<evidence type="ECO:0000256" key="1">
    <source>
        <dbReference type="ARBA" id="ARBA00022737"/>
    </source>
</evidence>
<dbReference type="InterPro" id="IPR050266">
    <property type="entry name" value="AB_hydrolase_sf"/>
</dbReference>
<comment type="caution">
    <text evidence="6">The sequence shown here is derived from an EMBL/GenBank/DDBJ whole genome shotgun (WGS) entry which is preliminary data.</text>
</comment>
<keyword evidence="7" id="KW-1185">Reference proteome</keyword>
<dbReference type="PANTHER" id="PTHR43798">
    <property type="entry name" value="MONOACYLGLYCEROL LIPASE"/>
    <property type="match status" value="1"/>
</dbReference>
<dbReference type="EMBL" id="JBHPBY010000293">
    <property type="protein sequence ID" value="MFC1852287.1"/>
    <property type="molecule type" value="Genomic_DNA"/>
</dbReference>
<feature type="repeat" description="TPR" evidence="4">
    <location>
        <begin position="361"/>
        <end position="394"/>
    </location>
</feature>
<dbReference type="Proteomes" id="UP001594351">
    <property type="component" value="Unassembled WGS sequence"/>
</dbReference>
<dbReference type="InterPro" id="IPR011990">
    <property type="entry name" value="TPR-like_helical_dom_sf"/>
</dbReference>
<evidence type="ECO:0000256" key="4">
    <source>
        <dbReference type="PROSITE-ProRule" id="PRU00339"/>
    </source>
</evidence>
<keyword evidence="2 6" id="KW-0378">Hydrolase</keyword>
<dbReference type="PANTHER" id="PTHR43798:SF31">
    <property type="entry name" value="AB HYDROLASE SUPERFAMILY PROTEIN YCLE"/>
    <property type="match status" value="1"/>
</dbReference>
<dbReference type="InterPro" id="IPR019734">
    <property type="entry name" value="TPR_rpt"/>
</dbReference>
<dbReference type="InterPro" id="IPR000073">
    <property type="entry name" value="AB_hydrolase_1"/>
</dbReference>
<dbReference type="Gene3D" id="3.40.50.1820">
    <property type="entry name" value="alpha/beta hydrolase"/>
    <property type="match status" value="1"/>
</dbReference>
<dbReference type="Pfam" id="PF07719">
    <property type="entry name" value="TPR_2"/>
    <property type="match status" value="1"/>
</dbReference>
<evidence type="ECO:0000256" key="2">
    <source>
        <dbReference type="ARBA" id="ARBA00022801"/>
    </source>
</evidence>
<dbReference type="Pfam" id="PF00561">
    <property type="entry name" value="Abhydrolase_1"/>
    <property type="match status" value="1"/>
</dbReference>
<evidence type="ECO:0000313" key="6">
    <source>
        <dbReference type="EMBL" id="MFC1852287.1"/>
    </source>
</evidence>
<keyword evidence="1" id="KW-0677">Repeat</keyword>
<keyword evidence="3 4" id="KW-0802">TPR repeat</keyword>
<evidence type="ECO:0000313" key="7">
    <source>
        <dbReference type="Proteomes" id="UP001594351"/>
    </source>
</evidence>
<evidence type="ECO:0000259" key="5">
    <source>
        <dbReference type="Pfam" id="PF00561"/>
    </source>
</evidence>
<feature type="domain" description="AB hydrolase-1" evidence="5">
    <location>
        <begin position="54"/>
        <end position="279"/>
    </location>
</feature>
<dbReference type="Gene3D" id="1.25.40.10">
    <property type="entry name" value="Tetratricopeptide repeat domain"/>
    <property type="match status" value="1"/>
</dbReference>
<dbReference type="PROSITE" id="PS50293">
    <property type="entry name" value="TPR_REGION"/>
    <property type="match status" value="1"/>
</dbReference>
<dbReference type="InterPro" id="IPR013105">
    <property type="entry name" value="TPR_2"/>
</dbReference>
<proteinExistence type="predicted"/>